<reference evidence="1" key="2">
    <citation type="journal article" date="2021" name="Genome Biol. Evol.">
        <title>Developing a high-quality reference genome for a parasitic bivalve with doubly uniparental inheritance (Bivalvia: Unionida).</title>
        <authorList>
            <person name="Smith C.H."/>
        </authorList>
    </citation>
    <scope>NUCLEOTIDE SEQUENCE</scope>
    <source>
        <strain evidence="1">CHS0354</strain>
        <tissue evidence="1">Mantle</tissue>
    </source>
</reference>
<organism evidence="1 2">
    <name type="scientific">Potamilus streckersoni</name>
    <dbReference type="NCBI Taxonomy" id="2493646"/>
    <lineage>
        <taxon>Eukaryota</taxon>
        <taxon>Metazoa</taxon>
        <taxon>Spiralia</taxon>
        <taxon>Lophotrochozoa</taxon>
        <taxon>Mollusca</taxon>
        <taxon>Bivalvia</taxon>
        <taxon>Autobranchia</taxon>
        <taxon>Heteroconchia</taxon>
        <taxon>Palaeoheterodonta</taxon>
        <taxon>Unionida</taxon>
        <taxon>Unionoidea</taxon>
        <taxon>Unionidae</taxon>
        <taxon>Ambleminae</taxon>
        <taxon>Lampsilini</taxon>
        <taxon>Potamilus</taxon>
    </lineage>
</organism>
<sequence>MGKISSAKDVIGSTLNEAWFYISRLKRCPLLVARVSAALPKGYPTAIMPYHRDKYI</sequence>
<evidence type="ECO:0000313" key="2">
    <source>
        <dbReference type="Proteomes" id="UP001195483"/>
    </source>
</evidence>
<dbReference type="EMBL" id="JAEAOA010002216">
    <property type="protein sequence ID" value="KAK3606204.1"/>
    <property type="molecule type" value="Genomic_DNA"/>
</dbReference>
<dbReference type="AlphaFoldDB" id="A0AAE0T9G8"/>
<reference evidence="1" key="3">
    <citation type="submission" date="2023-05" db="EMBL/GenBank/DDBJ databases">
        <authorList>
            <person name="Smith C.H."/>
        </authorList>
    </citation>
    <scope>NUCLEOTIDE SEQUENCE</scope>
    <source>
        <strain evidence="1">CHS0354</strain>
        <tissue evidence="1">Mantle</tissue>
    </source>
</reference>
<accession>A0AAE0T9G8</accession>
<protein>
    <submittedName>
        <fullName evidence="1">Uncharacterized protein</fullName>
    </submittedName>
</protein>
<proteinExistence type="predicted"/>
<keyword evidence="2" id="KW-1185">Reference proteome</keyword>
<reference evidence="1" key="1">
    <citation type="journal article" date="2021" name="Genome Biol. Evol.">
        <title>A High-Quality Reference Genome for a Parasitic Bivalve with Doubly Uniparental Inheritance (Bivalvia: Unionida).</title>
        <authorList>
            <person name="Smith C.H."/>
        </authorList>
    </citation>
    <scope>NUCLEOTIDE SEQUENCE</scope>
    <source>
        <strain evidence="1">CHS0354</strain>
    </source>
</reference>
<comment type="caution">
    <text evidence="1">The sequence shown here is derived from an EMBL/GenBank/DDBJ whole genome shotgun (WGS) entry which is preliminary data.</text>
</comment>
<evidence type="ECO:0000313" key="1">
    <source>
        <dbReference type="EMBL" id="KAK3606204.1"/>
    </source>
</evidence>
<feature type="non-terminal residue" evidence="1">
    <location>
        <position position="56"/>
    </location>
</feature>
<gene>
    <name evidence="1" type="ORF">CHS0354_037865</name>
</gene>
<dbReference type="Proteomes" id="UP001195483">
    <property type="component" value="Unassembled WGS sequence"/>
</dbReference>
<name>A0AAE0T9G8_9BIVA</name>